<dbReference type="OrthoDB" id="10260828at2759"/>
<keyword evidence="6" id="KW-1185">Reference proteome</keyword>
<evidence type="ECO:0000313" key="5">
    <source>
        <dbReference type="EMBL" id="OBZ70836.1"/>
    </source>
</evidence>
<dbReference type="InterPro" id="IPR005814">
    <property type="entry name" value="Aminotrans_3"/>
</dbReference>
<dbReference type="PANTHER" id="PTHR11986">
    <property type="entry name" value="AMINOTRANSFERASE CLASS III"/>
    <property type="match status" value="1"/>
</dbReference>
<organism evidence="5 6">
    <name type="scientific">Grifola frondosa</name>
    <name type="common">Maitake</name>
    <name type="synonym">Polyporus frondosus</name>
    <dbReference type="NCBI Taxonomy" id="5627"/>
    <lineage>
        <taxon>Eukaryota</taxon>
        <taxon>Fungi</taxon>
        <taxon>Dikarya</taxon>
        <taxon>Basidiomycota</taxon>
        <taxon>Agaricomycotina</taxon>
        <taxon>Agaricomycetes</taxon>
        <taxon>Polyporales</taxon>
        <taxon>Grifolaceae</taxon>
        <taxon>Grifola</taxon>
    </lineage>
</organism>
<keyword evidence="3" id="KW-0032">Aminotransferase</keyword>
<dbReference type="AlphaFoldDB" id="A0A1C7M328"/>
<dbReference type="PANTHER" id="PTHR11986:SF79">
    <property type="entry name" value="ACETYLORNITHINE AMINOTRANSFERASE, MITOCHONDRIAL"/>
    <property type="match status" value="1"/>
</dbReference>
<gene>
    <name evidence="5" type="ORF">A0H81_09059</name>
</gene>
<reference evidence="5 6" key="1">
    <citation type="submission" date="2016-03" db="EMBL/GenBank/DDBJ databases">
        <title>Whole genome sequencing of Grifola frondosa 9006-11.</title>
        <authorList>
            <person name="Min B."/>
            <person name="Park H."/>
            <person name="Kim J.-G."/>
            <person name="Cho H."/>
            <person name="Oh Y.-L."/>
            <person name="Kong W.-S."/>
            <person name="Choi I.-G."/>
        </authorList>
    </citation>
    <scope>NUCLEOTIDE SEQUENCE [LARGE SCALE GENOMIC DNA]</scope>
    <source>
        <strain evidence="5 6">9006-11</strain>
    </source>
</reference>
<dbReference type="GO" id="GO:0008483">
    <property type="term" value="F:transaminase activity"/>
    <property type="evidence" value="ECO:0007669"/>
    <property type="project" value="UniProtKB-KW"/>
</dbReference>
<evidence type="ECO:0000256" key="2">
    <source>
        <dbReference type="ARBA" id="ARBA00008954"/>
    </source>
</evidence>
<dbReference type="Gene3D" id="3.90.1150.10">
    <property type="entry name" value="Aspartate Aminotransferase, domain 1"/>
    <property type="match status" value="1"/>
</dbReference>
<proteinExistence type="inferred from homology"/>
<accession>A0A1C7M328</accession>
<evidence type="ECO:0000256" key="4">
    <source>
        <dbReference type="ARBA" id="ARBA00022679"/>
    </source>
</evidence>
<evidence type="ECO:0000256" key="3">
    <source>
        <dbReference type="ARBA" id="ARBA00022576"/>
    </source>
</evidence>
<sequence length="119" mass="12302">MGGTYAGNAVACAAAVAAADAMKEENILANVNARSEELFASLNALRSNPKIAPTILDVRGKGLMVGVEFASPTGTGPYDPFANPAVPAKLATALRRSASRKAFSSSRRACTRSFGLFLP</sequence>
<dbReference type="GO" id="GO:0030170">
    <property type="term" value="F:pyridoxal phosphate binding"/>
    <property type="evidence" value="ECO:0007669"/>
    <property type="project" value="InterPro"/>
</dbReference>
<dbReference type="InterPro" id="IPR015422">
    <property type="entry name" value="PyrdxlP-dep_Trfase_small"/>
</dbReference>
<comment type="similarity">
    <text evidence="2">Belongs to the class-III pyridoxal-phosphate-dependent aminotransferase family.</text>
</comment>
<evidence type="ECO:0000256" key="1">
    <source>
        <dbReference type="ARBA" id="ARBA00001933"/>
    </source>
</evidence>
<name>A0A1C7M328_GRIFR</name>
<dbReference type="Proteomes" id="UP000092993">
    <property type="component" value="Unassembled WGS sequence"/>
</dbReference>
<comment type="caution">
    <text evidence="5">The sequence shown here is derived from an EMBL/GenBank/DDBJ whole genome shotgun (WGS) entry which is preliminary data.</text>
</comment>
<evidence type="ECO:0000313" key="6">
    <source>
        <dbReference type="Proteomes" id="UP000092993"/>
    </source>
</evidence>
<dbReference type="Pfam" id="PF00202">
    <property type="entry name" value="Aminotran_3"/>
    <property type="match status" value="1"/>
</dbReference>
<dbReference type="InterPro" id="IPR050103">
    <property type="entry name" value="Class-III_PLP-dep_AT"/>
</dbReference>
<comment type="cofactor">
    <cofactor evidence="1">
        <name>pyridoxal 5'-phosphate</name>
        <dbReference type="ChEBI" id="CHEBI:597326"/>
    </cofactor>
</comment>
<dbReference type="SUPFAM" id="SSF53383">
    <property type="entry name" value="PLP-dependent transferases"/>
    <property type="match status" value="1"/>
</dbReference>
<keyword evidence="4" id="KW-0808">Transferase</keyword>
<dbReference type="EMBL" id="LUGG01000013">
    <property type="protein sequence ID" value="OBZ70836.1"/>
    <property type="molecule type" value="Genomic_DNA"/>
</dbReference>
<protein>
    <submittedName>
        <fullName evidence="5">Uncharacterized protein</fullName>
    </submittedName>
</protein>
<dbReference type="GO" id="GO:0042802">
    <property type="term" value="F:identical protein binding"/>
    <property type="evidence" value="ECO:0007669"/>
    <property type="project" value="TreeGrafter"/>
</dbReference>
<dbReference type="InterPro" id="IPR015424">
    <property type="entry name" value="PyrdxlP-dep_Trfase"/>
</dbReference>